<feature type="domain" description="MCM3-like winged helix" evidence="2">
    <location>
        <begin position="548"/>
        <end position="622"/>
    </location>
</feature>
<dbReference type="EMBL" id="FN649746">
    <property type="protein sequence ID" value="CBJ29806.1"/>
    <property type="molecule type" value="Genomic_DNA"/>
</dbReference>
<feature type="region of interest" description="Disordered" evidence="1">
    <location>
        <begin position="399"/>
        <end position="529"/>
    </location>
</feature>
<dbReference type="eggNOG" id="ENOG502RSGS">
    <property type="taxonomic scope" value="Eukaryota"/>
</dbReference>
<feature type="region of interest" description="Disordered" evidence="1">
    <location>
        <begin position="128"/>
        <end position="214"/>
    </location>
</feature>
<feature type="region of interest" description="Disordered" evidence="1">
    <location>
        <begin position="288"/>
        <end position="307"/>
    </location>
</feature>
<dbReference type="InParanoid" id="D7FLY1"/>
<feature type="compositionally biased region" description="Basic and acidic residues" evidence="1">
    <location>
        <begin position="28"/>
        <end position="72"/>
    </location>
</feature>
<accession>D7FLY1</accession>
<feature type="compositionally biased region" description="Basic and acidic residues" evidence="1">
    <location>
        <begin position="507"/>
        <end position="529"/>
    </location>
</feature>
<reference evidence="3 4" key="1">
    <citation type="journal article" date="2010" name="Nature">
        <title>The Ectocarpus genome and the independent evolution of multicellularity in brown algae.</title>
        <authorList>
            <person name="Cock J.M."/>
            <person name="Sterck L."/>
            <person name="Rouze P."/>
            <person name="Scornet D."/>
            <person name="Allen A.E."/>
            <person name="Amoutzias G."/>
            <person name="Anthouard V."/>
            <person name="Artiguenave F."/>
            <person name="Aury J.M."/>
            <person name="Badger J.H."/>
            <person name="Beszteri B."/>
            <person name="Billiau K."/>
            <person name="Bonnet E."/>
            <person name="Bothwell J.H."/>
            <person name="Bowler C."/>
            <person name="Boyen C."/>
            <person name="Brownlee C."/>
            <person name="Carrano C.J."/>
            <person name="Charrier B."/>
            <person name="Cho G.Y."/>
            <person name="Coelho S.M."/>
            <person name="Collen J."/>
            <person name="Corre E."/>
            <person name="Da Silva C."/>
            <person name="Delage L."/>
            <person name="Delaroque N."/>
            <person name="Dittami S.M."/>
            <person name="Doulbeau S."/>
            <person name="Elias M."/>
            <person name="Farnham G."/>
            <person name="Gachon C.M."/>
            <person name="Gschloessl B."/>
            <person name="Heesch S."/>
            <person name="Jabbari K."/>
            <person name="Jubin C."/>
            <person name="Kawai H."/>
            <person name="Kimura K."/>
            <person name="Kloareg B."/>
            <person name="Kupper F.C."/>
            <person name="Lang D."/>
            <person name="Le Bail A."/>
            <person name="Leblanc C."/>
            <person name="Lerouge P."/>
            <person name="Lohr M."/>
            <person name="Lopez P.J."/>
            <person name="Martens C."/>
            <person name="Maumus F."/>
            <person name="Michel G."/>
            <person name="Miranda-Saavedra D."/>
            <person name="Morales J."/>
            <person name="Moreau H."/>
            <person name="Motomura T."/>
            <person name="Nagasato C."/>
            <person name="Napoli C.A."/>
            <person name="Nelson D.R."/>
            <person name="Nyvall-Collen P."/>
            <person name="Peters A.F."/>
            <person name="Pommier C."/>
            <person name="Potin P."/>
            <person name="Poulain J."/>
            <person name="Quesneville H."/>
            <person name="Read B."/>
            <person name="Rensing S.A."/>
            <person name="Ritter A."/>
            <person name="Rousvoal S."/>
            <person name="Samanta M."/>
            <person name="Samson G."/>
            <person name="Schroeder D.C."/>
            <person name="Segurens B."/>
            <person name="Strittmatter M."/>
            <person name="Tonon T."/>
            <person name="Tregear J.W."/>
            <person name="Valentin K."/>
            <person name="von Dassow P."/>
            <person name="Yamagishi T."/>
            <person name="Van de Peer Y."/>
            <person name="Wincker P."/>
        </authorList>
    </citation>
    <scope>NUCLEOTIDE SEQUENCE [LARGE SCALE GENOMIC DNA]</scope>
    <source>
        <strain evidence="4">Ec32 / CCAP1310/4</strain>
    </source>
</reference>
<dbReference type="OrthoDB" id="49627at2759"/>
<feature type="region of interest" description="Disordered" evidence="1">
    <location>
        <begin position="1"/>
        <end position="72"/>
    </location>
</feature>
<proteinExistence type="predicted"/>
<gene>
    <name evidence="3" type="ORF">Esi_0162_0021</name>
</gene>
<feature type="region of interest" description="Disordered" evidence="1">
    <location>
        <begin position="241"/>
        <end position="263"/>
    </location>
</feature>
<dbReference type="EMBL" id="FN648158">
    <property type="protein sequence ID" value="CBJ29806.1"/>
    <property type="molecule type" value="Genomic_DNA"/>
</dbReference>
<evidence type="ECO:0000313" key="4">
    <source>
        <dbReference type="Proteomes" id="UP000002630"/>
    </source>
</evidence>
<evidence type="ECO:0000313" key="3">
    <source>
        <dbReference type="EMBL" id="CBJ29806.1"/>
    </source>
</evidence>
<evidence type="ECO:0000256" key="1">
    <source>
        <dbReference type="SAM" id="MobiDB-lite"/>
    </source>
</evidence>
<dbReference type="AlphaFoldDB" id="D7FLY1"/>
<feature type="compositionally biased region" description="Low complexity" evidence="1">
    <location>
        <begin position="427"/>
        <end position="436"/>
    </location>
</feature>
<keyword evidence="4" id="KW-1185">Reference proteome</keyword>
<dbReference type="Pfam" id="PF23191">
    <property type="entry name" value="WHD_MCM3_C"/>
    <property type="match status" value="1"/>
</dbReference>
<evidence type="ECO:0000259" key="2">
    <source>
        <dbReference type="Pfam" id="PF23191"/>
    </source>
</evidence>
<name>D7FLY1_ECTSI</name>
<sequence length="622" mass="65592">MVDSTDQGTDDKVVAGPTKLAGSTPSTVEKERTPASTTADERVATQPREVEKEGVEKQASEGKGDKSCSKLPDERRLWKFLEGVKGWRFTGSGWTVCGPEGGGGSGSSMEAAELPQYVVSQPSLLAEYEWQQRQADGHEQEKPQESTRPQEKPQDKGVEAVVEKKGEQTLASKDREQAQEGDVQGPEEGDMVGPDNGKETPHQGAAMEVEGEAEVEEVEVVVGGKGEVQEAREANMEVDGEAGLKETQGEKAVGGDVGGTSEERSGVAVEPVGAGAAAAAAASGDVAGAGGGGAGAAPKSKAKGDGKQGTAFGPCMCPQGTDGAHKTVDVERRCWPGSNKPGGIGRITKKYTAEEEVCGEMVQMSYFDIKYLLGGSEKRVQETYISCTPLEIAARQSAPRDRFTVEVPEPTTRRQKPARTPPPPAPTRTSPLASSADANTSLSSLEAKAKGSRSLKKVTPVVKRSKPTIAAAAAAAAGGREGKGPRKRARTAEGGGRPWKKASSQSECKENQEVHREREVPARGEDPTRHAITDLSVVVEATKTPSAPLSAGRMDAFQLALGALFRQSTTDTISLAKVHADINAQVVQGTSPFNDNEVTLSLKYLEDVESKVMLDSGMLYRI</sequence>
<organism evidence="3 4">
    <name type="scientific">Ectocarpus siliculosus</name>
    <name type="common">Brown alga</name>
    <name type="synonym">Conferva siliculosa</name>
    <dbReference type="NCBI Taxonomy" id="2880"/>
    <lineage>
        <taxon>Eukaryota</taxon>
        <taxon>Sar</taxon>
        <taxon>Stramenopiles</taxon>
        <taxon>Ochrophyta</taxon>
        <taxon>PX clade</taxon>
        <taxon>Phaeophyceae</taxon>
        <taxon>Ectocarpales</taxon>
        <taxon>Ectocarpaceae</taxon>
        <taxon>Ectocarpus</taxon>
    </lineage>
</organism>
<protein>
    <recommendedName>
        <fullName evidence="2">MCM3-like winged helix domain-containing protein</fullName>
    </recommendedName>
</protein>
<dbReference type="InterPro" id="IPR056575">
    <property type="entry name" value="WH_MCM3_C"/>
</dbReference>
<dbReference type="Proteomes" id="UP000002630">
    <property type="component" value="Linkage Group LG21"/>
</dbReference>
<feature type="compositionally biased region" description="Basic and acidic residues" evidence="1">
    <location>
        <begin position="135"/>
        <end position="178"/>
    </location>
</feature>